<accession>A0A953N7V1</accession>
<evidence type="ECO:0000313" key="2">
    <source>
        <dbReference type="Proteomes" id="UP000739565"/>
    </source>
</evidence>
<dbReference type="Pfam" id="PF19795">
    <property type="entry name" value="DUF6279"/>
    <property type="match status" value="1"/>
</dbReference>
<dbReference type="AlphaFoldDB" id="A0A953N7V1"/>
<dbReference type="EMBL" id="JAHXRI010000006">
    <property type="protein sequence ID" value="MBZ1350522.1"/>
    <property type="molecule type" value="Genomic_DNA"/>
</dbReference>
<dbReference type="PROSITE" id="PS51257">
    <property type="entry name" value="PROKAR_LIPOPROTEIN"/>
    <property type="match status" value="1"/>
</dbReference>
<reference evidence="1" key="1">
    <citation type="submission" date="2021-07" db="EMBL/GenBank/DDBJ databases">
        <title>New genus and species of the family Alcaligenaceae.</title>
        <authorList>
            <person name="Hahn M.W."/>
        </authorList>
    </citation>
    <scope>NUCLEOTIDE SEQUENCE</scope>
    <source>
        <strain evidence="1">LF4-65</strain>
    </source>
</reference>
<dbReference type="RefSeq" id="WP_259660898.1">
    <property type="nucleotide sequence ID" value="NZ_JAHXRI010000006.1"/>
</dbReference>
<protein>
    <recommendedName>
        <fullName evidence="3">Lipoprotein</fullName>
    </recommendedName>
</protein>
<comment type="caution">
    <text evidence="1">The sequence shown here is derived from an EMBL/GenBank/DDBJ whole genome shotgun (WGS) entry which is preliminary data.</text>
</comment>
<evidence type="ECO:0000313" key="1">
    <source>
        <dbReference type="EMBL" id="MBZ1350522.1"/>
    </source>
</evidence>
<dbReference type="Proteomes" id="UP000739565">
    <property type="component" value="Unassembled WGS sequence"/>
</dbReference>
<sequence length="291" mass="33333">MHRSLIIVLFCTAWLTGCSSIKIAYHYAPNYLSYRLNAYVNLDAQQQQLLDAELIDFSNWHSSTALPQYSSALKLWSGRLDKAEPFTPEEIVVMYQQVQEALLALSIQAAKQLAPIAVSLKPTQIAQLRARFETENKEYADNYLKNSDSSSTRKKHHSRMLKRYEDWLGSLTDQQKLSLTQLADRRAASFALWANERQLRQTALLDTLTGQRDKDPTQAETALTLYTKSLSEYRDPKLISLQESLRKDWAETTAALLNSMTPTQSRYLKTKLRDYAEDFASLTPTRLAQQK</sequence>
<proteinExistence type="predicted"/>
<gene>
    <name evidence="1" type="ORF">KZZ10_07665</name>
</gene>
<organism evidence="1 2">
    <name type="scientific">Zwartia hollandica</name>
    <dbReference type="NCBI Taxonomy" id="324606"/>
    <lineage>
        <taxon>Bacteria</taxon>
        <taxon>Pseudomonadati</taxon>
        <taxon>Pseudomonadota</taxon>
        <taxon>Betaproteobacteria</taxon>
        <taxon>Burkholderiales</taxon>
        <taxon>Alcaligenaceae</taxon>
        <taxon>Zwartia</taxon>
    </lineage>
</organism>
<name>A0A953N7V1_9BURK</name>
<evidence type="ECO:0008006" key="3">
    <source>
        <dbReference type="Google" id="ProtNLM"/>
    </source>
</evidence>
<keyword evidence="2" id="KW-1185">Reference proteome</keyword>